<dbReference type="SUPFAM" id="SSF56112">
    <property type="entry name" value="Protein kinase-like (PK-like)"/>
    <property type="match status" value="1"/>
</dbReference>
<evidence type="ECO:0000313" key="7">
    <source>
        <dbReference type="EMBL" id="GMH97666.1"/>
    </source>
</evidence>
<proteinExistence type="predicted"/>
<evidence type="ECO:0000256" key="3">
    <source>
        <dbReference type="PROSITE-ProRule" id="PRU00023"/>
    </source>
</evidence>
<dbReference type="GO" id="GO:0004672">
    <property type="term" value="F:protein kinase activity"/>
    <property type="evidence" value="ECO:0007669"/>
    <property type="project" value="InterPro"/>
</dbReference>
<comment type="caution">
    <text evidence="7">The sequence shown here is derived from an EMBL/GenBank/DDBJ whole genome shotgun (WGS) entry which is preliminary data.</text>
</comment>
<feature type="repeat" description="ANK" evidence="3">
    <location>
        <begin position="1204"/>
        <end position="1236"/>
    </location>
</feature>
<dbReference type="InterPro" id="IPR036770">
    <property type="entry name" value="Ankyrin_rpt-contain_sf"/>
</dbReference>
<dbReference type="EMBL" id="BRXX01000205">
    <property type="protein sequence ID" value="GMH97666.1"/>
    <property type="molecule type" value="Genomic_DNA"/>
</dbReference>
<dbReference type="InterPro" id="IPR011009">
    <property type="entry name" value="Kinase-like_dom_sf"/>
</dbReference>
<feature type="repeat" description="ANK" evidence="3">
    <location>
        <begin position="1245"/>
        <end position="1277"/>
    </location>
</feature>
<dbReference type="Proteomes" id="UP001165160">
    <property type="component" value="Unassembled WGS sequence"/>
</dbReference>
<dbReference type="Gene3D" id="1.25.40.20">
    <property type="entry name" value="Ankyrin repeat-containing domain"/>
    <property type="match status" value="1"/>
</dbReference>
<accession>A0A9W7C0A2</accession>
<reference evidence="8" key="1">
    <citation type="journal article" date="2023" name="Commun. Biol.">
        <title>Genome analysis of Parmales, the sister group of diatoms, reveals the evolutionary specialization of diatoms from phago-mixotrophs to photoautotrophs.</title>
        <authorList>
            <person name="Ban H."/>
            <person name="Sato S."/>
            <person name="Yoshikawa S."/>
            <person name="Yamada K."/>
            <person name="Nakamura Y."/>
            <person name="Ichinomiya M."/>
            <person name="Sato N."/>
            <person name="Blanc-Mathieu R."/>
            <person name="Endo H."/>
            <person name="Kuwata A."/>
            <person name="Ogata H."/>
        </authorList>
    </citation>
    <scope>NUCLEOTIDE SEQUENCE [LARGE SCALE GENOMIC DNA]</scope>
    <source>
        <strain evidence="8">NIES 3699</strain>
    </source>
</reference>
<protein>
    <recommendedName>
        <fullName evidence="6">Protein kinase domain-containing protein</fullName>
    </recommendedName>
</protein>
<dbReference type="SUPFAM" id="SSF48403">
    <property type="entry name" value="Ankyrin repeat"/>
    <property type="match status" value="1"/>
</dbReference>
<evidence type="ECO:0000259" key="6">
    <source>
        <dbReference type="PROSITE" id="PS50011"/>
    </source>
</evidence>
<dbReference type="PANTHER" id="PTHR24126:SF14">
    <property type="entry name" value="ANK_REP_REGION DOMAIN-CONTAINING PROTEIN"/>
    <property type="match status" value="1"/>
</dbReference>
<dbReference type="PROSITE" id="PS50088">
    <property type="entry name" value="ANK_REPEAT"/>
    <property type="match status" value="4"/>
</dbReference>
<dbReference type="PANTHER" id="PTHR24126">
    <property type="entry name" value="ANKYRIN REPEAT, PH AND SEC7 DOMAIN CONTAINING PROTEIN SECG-RELATED"/>
    <property type="match status" value="1"/>
</dbReference>
<name>A0A9W7C0A2_9STRA</name>
<feature type="repeat" description="ANK" evidence="3">
    <location>
        <begin position="1136"/>
        <end position="1159"/>
    </location>
</feature>
<dbReference type="Pfam" id="PF12796">
    <property type="entry name" value="Ank_2"/>
    <property type="match status" value="3"/>
</dbReference>
<dbReference type="CDD" id="cd00180">
    <property type="entry name" value="PKc"/>
    <property type="match status" value="1"/>
</dbReference>
<dbReference type="GO" id="GO:0005524">
    <property type="term" value="F:ATP binding"/>
    <property type="evidence" value="ECO:0007669"/>
    <property type="project" value="InterPro"/>
</dbReference>
<feature type="repeat" description="ANK" evidence="3">
    <location>
        <begin position="1170"/>
        <end position="1193"/>
    </location>
</feature>
<feature type="compositionally biased region" description="Pro residues" evidence="5">
    <location>
        <begin position="12"/>
        <end position="27"/>
    </location>
</feature>
<feature type="coiled-coil region" evidence="4">
    <location>
        <begin position="393"/>
        <end position="427"/>
    </location>
</feature>
<evidence type="ECO:0000256" key="2">
    <source>
        <dbReference type="ARBA" id="ARBA00023043"/>
    </source>
</evidence>
<keyword evidence="2 3" id="KW-0040">ANK repeat</keyword>
<keyword evidence="4" id="KW-0175">Coiled coil</keyword>
<feature type="domain" description="Protein kinase" evidence="6">
    <location>
        <begin position="579"/>
        <end position="890"/>
    </location>
</feature>
<feature type="coiled-coil region" evidence="4">
    <location>
        <begin position="191"/>
        <end position="245"/>
    </location>
</feature>
<dbReference type="SMART" id="SM00220">
    <property type="entry name" value="S_TKc"/>
    <property type="match status" value="1"/>
</dbReference>
<keyword evidence="8" id="KW-1185">Reference proteome</keyword>
<feature type="compositionally biased region" description="Acidic residues" evidence="5">
    <location>
        <begin position="1"/>
        <end position="10"/>
    </location>
</feature>
<dbReference type="PROSITE" id="PS50297">
    <property type="entry name" value="ANK_REP_REGION"/>
    <property type="match status" value="4"/>
</dbReference>
<evidence type="ECO:0000256" key="1">
    <source>
        <dbReference type="ARBA" id="ARBA00022737"/>
    </source>
</evidence>
<dbReference type="InterPro" id="IPR000719">
    <property type="entry name" value="Prot_kinase_dom"/>
</dbReference>
<dbReference type="PROSITE" id="PS50011">
    <property type="entry name" value="PROTEIN_KINASE_DOM"/>
    <property type="match status" value="1"/>
</dbReference>
<dbReference type="Pfam" id="PF00069">
    <property type="entry name" value="Pkinase"/>
    <property type="match status" value="1"/>
</dbReference>
<feature type="region of interest" description="Disordered" evidence="5">
    <location>
        <begin position="1"/>
        <end position="51"/>
    </location>
</feature>
<gene>
    <name evidence="7" type="ORF">TrVE_jg4292</name>
</gene>
<feature type="coiled-coil region" evidence="4">
    <location>
        <begin position="471"/>
        <end position="500"/>
    </location>
</feature>
<dbReference type="SMART" id="SM00248">
    <property type="entry name" value="ANK"/>
    <property type="match status" value="5"/>
</dbReference>
<evidence type="ECO:0000256" key="4">
    <source>
        <dbReference type="SAM" id="Coils"/>
    </source>
</evidence>
<keyword evidence="1" id="KW-0677">Repeat</keyword>
<dbReference type="InterPro" id="IPR002110">
    <property type="entry name" value="Ankyrin_rpt"/>
</dbReference>
<organism evidence="7 8">
    <name type="scientific">Triparma verrucosa</name>
    <dbReference type="NCBI Taxonomy" id="1606542"/>
    <lineage>
        <taxon>Eukaryota</taxon>
        <taxon>Sar</taxon>
        <taxon>Stramenopiles</taxon>
        <taxon>Ochrophyta</taxon>
        <taxon>Bolidophyceae</taxon>
        <taxon>Parmales</taxon>
        <taxon>Triparmaceae</taxon>
        <taxon>Triparma</taxon>
    </lineage>
</organism>
<evidence type="ECO:0000313" key="8">
    <source>
        <dbReference type="Proteomes" id="UP001165160"/>
    </source>
</evidence>
<sequence>MPSLEDDLDVPLDPPLAPPPPPPPPPLTADDLNELKTTSDDSLSDGQKKQKRKTRVAAAVVKINGVIRDEVAAKVDAYHGRCSHAFETWKSGDGATATTMERTLKAKVIWSSKQIDGNFNVTLEHISGIDEEFDDLSGITNYRSFINGLEDKGFFTDSQQIEARDLNRYNVLLCEIINLQNGKESPDPIIINSKKADVDQLEAKLDISKRKPIIDLVEEYKIASKGSKKKQLKKHQEHLKKIEDDIIQKTAGIDWVPDRPRTTWLLLQTLFFKTFKGNNWDIKNCDCEQMMLNTMHAVYDPDGTAEEKAVYDFIKGGPAIENHGLVRKARNMAAHGEDVTVVDPAHLEQTTKEYIQSVIDFLLLMGLDANSGTKKELEALKEGNLTSVTDKDIEDIQKLYKRVLEERDKALKERDEAQKKAAKAKGQRNAVLKGAGIDAQFSTEGSQSNTWNSEKAEETVRKVAGVVEKKVEDAAEKAKNEQLEKRAAKYEKEVAKVGKKRDQGKSMTSVSAPSTDLAEFMAKKGKQDQQGKSNDADSYVLFDEDDLGDEDDAAVEKPAFKLKAGDVVEGFVFYYICEDDEQSEGSKGGQGIVKKAYTGRGPYKFYYAIKAALNPSRHRQKDEAAIYFKLDPTNEPHLAFLSDVLMRQGQPLLVLEWANEGSLGDWLKIKRKLPMKMILPKALEYAIQIVRGLRTLHIENDETSAIVHQDLKPGNILNYDDVLKIADFGLSFADDGEDENSGGSGTRGYMAPEQMLARLKKRAAERDSIAKNALADLKIIDGESSEVTTACDIWAFGLIVAQMIGEGADTAALEYIQASRRDDLQEAAKEAGSAIARLLALVADEVEAMYDSKEKNALLGVVKMLKVCLAIDASKRPSAKECEEMLQAAYKKLKGEKFKRISASATRVNERDIFSVFSQPQVRTAWFHRQVTGDMGAAVELLREQLKEEIEGLLKATGKANFNIDEAMVDAVLAEYPGWLPSVMGGWKAKDFEASFVLPVLMHLVQATCLAHDGSESLEAVERAAVLAVQAQSVWESSEGAERSCNFKTGSTDIFNSPMIMICGLVDARGGRDAVGTEKALERTVEVMLETVEEVNHKSARSGNTPFILASGSGHSAVVELLMKHEKIDVNQAAEDGCTPLYMASEKGHLAVVDLLLKHEEIKVNQAKNVGETPLFIASQNGHLAVVKLLLKHEKIDVNQATNDGGTPLYIASQQGYLAVIKLLLGARANVELTLKGENEGAENSGETALFVAAEVGHLDVLKYLIEEGKAKNIPRTDGTSPNDIAEKNGHTAVVTYLEELGDGRR</sequence>
<dbReference type="Gene3D" id="1.10.510.10">
    <property type="entry name" value="Transferase(Phosphotransferase) domain 1"/>
    <property type="match status" value="1"/>
</dbReference>
<evidence type="ECO:0000256" key="5">
    <source>
        <dbReference type="SAM" id="MobiDB-lite"/>
    </source>
</evidence>